<dbReference type="SUPFAM" id="SSF82171">
    <property type="entry name" value="DPP6 N-terminal domain-like"/>
    <property type="match status" value="2"/>
</dbReference>
<gene>
    <name evidence="2" type="ORF">HB375_11265</name>
</gene>
<comment type="caution">
    <text evidence="2">The sequence shown here is derived from an EMBL/GenBank/DDBJ whole genome shotgun (WGS) entry which is preliminary data.</text>
</comment>
<reference evidence="2 3" key="1">
    <citation type="submission" date="2020-03" db="EMBL/GenBank/DDBJ databases">
        <title>The genome sequence of Microvirga sp. c23x22.</title>
        <authorList>
            <person name="Zhang X."/>
        </authorList>
    </citation>
    <scope>NUCLEOTIDE SEQUENCE [LARGE SCALE GENOMIC DNA]</scope>
    <source>
        <strain evidence="3">c23x22</strain>
    </source>
</reference>
<accession>A0ABX0VCN5</accession>
<dbReference type="Gene3D" id="2.150.10.10">
    <property type="entry name" value="Serralysin-like metalloprotease, C-terminal"/>
    <property type="match status" value="1"/>
</dbReference>
<dbReference type="SUPFAM" id="SSF51120">
    <property type="entry name" value="beta-Roll"/>
    <property type="match status" value="1"/>
</dbReference>
<dbReference type="EMBL" id="JAATJS010000003">
    <property type="protein sequence ID" value="NIX77186.1"/>
    <property type="molecule type" value="Genomic_DNA"/>
</dbReference>
<dbReference type="Proteomes" id="UP000707352">
    <property type="component" value="Unassembled WGS sequence"/>
</dbReference>
<comment type="similarity">
    <text evidence="1">Belongs to the TolB family.</text>
</comment>
<dbReference type="Gene3D" id="2.120.10.30">
    <property type="entry name" value="TolB, C-terminal domain"/>
    <property type="match status" value="2"/>
</dbReference>
<dbReference type="PROSITE" id="PS00330">
    <property type="entry name" value="HEMOLYSIN_CALCIUM"/>
    <property type="match status" value="2"/>
</dbReference>
<dbReference type="PANTHER" id="PTHR36842">
    <property type="entry name" value="PROTEIN TOLB HOMOLOG"/>
    <property type="match status" value="1"/>
</dbReference>
<proteinExistence type="inferred from homology"/>
<dbReference type="InterPro" id="IPR011042">
    <property type="entry name" value="6-blade_b-propeller_TolB-like"/>
</dbReference>
<dbReference type="InterPro" id="IPR018511">
    <property type="entry name" value="Hemolysin-typ_Ca-bd_CS"/>
</dbReference>
<name>A0ABX0VCN5_9HYPH</name>
<sequence length="673" mass="70216">MTLTLTLQNFSRPTASSLIKLISADAAGVQGNSISGQPTFSPDGRYVFFTSDAGNLVGNDELGYGDIFRKDLLTGAITRFVSTASGGEPHGSSGYSSVSANGNYLVFSSVAKDLTEGGTAGLHNQIYVKNLTTGAITLASTVDGLEGNGSSYRGQISNDGRYVLFDGEATNLVEGDTNGVWDVFVKDLETGTISRVSTDATGAQGNGTSVRAQLTADGRYALFDSSASNLIDNDKNGQFDIFLKDLKTREVTRVSTGGDGQEANGDSHYGNLSANGQYVVFTSSASNLVDGDTNGMADVFRKDLRTGEVVRVSTASDNAQSTGQCDYSKISADGRYIAFASDAGDLVSGDGNGKQDVFVKDMLTGKIARVSASTGDGDDDSGSDGFAFSPDGRHVIFASDASNLVVGDTNNDGDIFFVDMALMWQADAIRAGRYVEAKLGVGLASSVSLDWGDGTVDTLMPTGGSASFSHAYTTTGVKAALATVKEGRQTWVVPYLVDLAAGTMSRNTAKADTVTGSAAVDKLYGDSFNNVLVGGAGNDVLSSGVGNDTLYGGLGNDTLKGGAGKDVFVFDTKSHKTKNFDRIADFIVKDDTIWLDNAAFGKLGSGSLAKPGKLNKGFFVIGDHAKDKNDYLIYNNKTGVLYYDADGSGSGKAVEVAVLSKGLKMTYADFLVI</sequence>
<protein>
    <recommendedName>
        <fullName evidence="4">WD40-like Beta Propeller Repeat</fullName>
    </recommendedName>
</protein>
<organism evidence="2 3">
    <name type="scientific">Microvirga terricola</name>
    <dbReference type="NCBI Taxonomy" id="2719797"/>
    <lineage>
        <taxon>Bacteria</taxon>
        <taxon>Pseudomonadati</taxon>
        <taxon>Pseudomonadota</taxon>
        <taxon>Alphaproteobacteria</taxon>
        <taxon>Hyphomicrobiales</taxon>
        <taxon>Methylobacteriaceae</taxon>
        <taxon>Microvirga</taxon>
    </lineage>
</organism>
<dbReference type="Pfam" id="PF07676">
    <property type="entry name" value="PD40"/>
    <property type="match status" value="3"/>
</dbReference>
<evidence type="ECO:0000256" key="1">
    <source>
        <dbReference type="ARBA" id="ARBA00009820"/>
    </source>
</evidence>
<dbReference type="Pfam" id="PF00353">
    <property type="entry name" value="HemolysinCabind"/>
    <property type="match status" value="1"/>
</dbReference>
<evidence type="ECO:0008006" key="4">
    <source>
        <dbReference type="Google" id="ProtNLM"/>
    </source>
</evidence>
<keyword evidence="3" id="KW-1185">Reference proteome</keyword>
<dbReference type="InterPro" id="IPR011049">
    <property type="entry name" value="Serralysin-like_metalloprot_C"/>
</dbReference>
<dbReference type="RefSeq" id="WP_167673066.1">
    <property type="nucleotide sequence ID" value="NZ_JAATJS010000003.1"/>
</dbReference>
<dbReference type="InterPro" id="IPR001343">
    <property type="entry name" value="Hemolysn_Ca-bd"/>
</dbReference>
<evidence type="ECO:0000313" key="2">
    <source>
        <dbReference type="EMBL" id="NIX77186.1"/>
    </source>
</evidence>
<dbReference type="PRINTS" id="PR00313">
    <property type="entry name" value="CABNDNGRPT"/>
</dbReference>
<evidence type="ECO:0000313" key="3">
    <source>
        <dbReference type="Proteomes" id="UP000707352"/>
    </source>
</evidence>
<dbReference type="InterPro" id="IPR011659">
    <property type="entry name" value="WD40"/>
</dbReference>